<dbReference type="Pfam" id="PF19843">
    <property type="entry name" value="DUF6318"/>
    <property type="match status" value="1"/>
</dbReference>
<evidence type="ECO:0000313" key="3">
    <source>
        <dbReference type="EMBL" id="EHB87987.1"/>
    </source>
</evidence>
<comment type="caution">
    <text evidence="3">The sequence shown here is derived from an EMBL/GenBank/DDBJ whole genome shotgun (WGS) entry which is preliminary data.</text>
</comment>
<evidence type="ECO:0000259" key="2">
    <source>
        <dbReference type="Pfam" id="PF19843"/>
    </source>
</evidence>
<feature type="compositionally biased region" description="Low complexity" evidence="1">
    <location>
        <begin position="42"/>
        <end position="77"/>
    </location>
</feature>
<sequence length="268" mass="28057">MTSPSPISTRVSRRVALGATGTGVLAALTACAGSIRPLADGSASSSASASASESASASASASASPSASASASPSASSGKHYKGLVKFDNFEKNGEYVPATATHKAQNVPKPLVPANMNEQNVDGIYAFVSYWLASSNYLLMTGDTEPLQKIESADALENYRNLTVAYENNAGWLYGADTPIILELLSDSPQKISGSRIRYDWLGYMSYSADMKIHAEGQGPDEPFMEDSSRELTKVGVEYKDGKWIMLTGDESSSSAASDSSSSSSSV</sequence>
<name>G5ES50_9MICC</name>
<dbReference type="PROSITE" id="PS51318">
    <property type="entry name" value="TAT"/>
    <property type="match status" value="1"/>
</dbReference>
<dbReference type="PATRIC" id="fig|563033.4.peg.1106"/>
<feature type="domain" description="DUF6318" evidence="2">
    <location>
        <begin position="94"/>
        <end position="249"/>
    </location>
</feature>
<dbReference type="RefSeq" id="WP_005506291.1">
    <property type="nucleotide sequence ID" value="NZ_JH370351.1"/>
</dbReference>
<dbReference type="AlphaFoldDB" id="G5ES50"/>
<evidence type="ECO:0000256" key="1">
    <source>
        <dbReference type="SAM" id="MobiDB-lite"/>
    </source>
</evidence>
<dbReference type="EMBL" id="ACSB01000008">
    <property type="protein sequence ID" value="EHB87987.1"/>
    <property type="molecule type" value="Genomic_DNA"/>
</dbReference>
<gene>
    <name evidence="3" type="ORF">HMPREF0737_01110</name>
</gene>
<feature type="region of interest" description="Disordered" evidence="1">
    <location>
        <begin position="38"/>
        <end position="79"/>
    </location>
</feature>
<organism evidence="3 4">
    <name type="scientific">Rothia mucilaginosa M508</name>
    <dbReference type="NCBI Taxonomy" id="563033"/>
    <lineage>
        <taxon>Bacteria</taxon>
        <taxon>Bacillati</taxon>
        <taxon>Actinomycetota</taxon>
        <taxon>Actinomycetes</taxon>
        <taxon>Micrococcales</taxon>
        <taxon>Micrococcaceae</taxon>
        <taxon>Rothia</taxon>
    </lineage>
</organism>
<dbReference type="InterPro" id="IPR006311">
    <property type="entry name" value="TAT_signal"/>
</dbReference>
<evidence type="ECO:0000313" key="4">
    <source>
        <dbReference type="Proteomes" id="UP000004897"/>
    </source>
</evidence>
<reference evidence="3 4" key="1">
    <citation type="submission" date="2011-08" db="EMBL/GenBank/DDBJ databases">
        <title>The Genome Sequence of Rothia mucilaginosa M508.</title>
        <authorList>
            <consortium name="The Broad Institute Genome Sequencing Platform"/>
            <consortium name="The Broad Institute Genome Sequencing Center for Infectious Disease"/>
            <person name="Earl A."/>
            <person name="Ward D."/>
            <person name="Feldgarden M."/>
            <person name="Gevers D."/>
            <person name="Sibley C.D."/>
            <person name="Field T.R."/>
            <person name="Grinwis M."/>
            <person name="Eshaghurshan C.S."/>
            <person name="Surette M.G."/>
            <person name="Young S.K."/>
            <person name="Zeng Q."/>
            <person name="Gargeya S."/>
            <person name="Fitzgerald M."/>
            <person name="Haas B."/>
            <person name="Abouelleil A."/>
            <person name="Alvarado L."/>
            <person name="Arachchi H.M."/>
            <person name="Berlin A."/>
            <person name="Brown A."/>
            <person name="Chapman S.B."/>
            <person name="Chen Z."/>
            <person name="Dunbar C."/>
            <person name="Freedman E."/>
            <person name="Gearin G."/>
            <person name="Gellesch M."/>
            <person name="Goldberg J."/>
            <person name="Griggs A."/>
            <person name="Gujja S."/>
            <person name="Heiman D."/>
            <person name="Howarth C."/>
            <person name="Larson L."/>
            <person name="Lui A."/>
            <person name="MacDonald P.J.P."/>
            <person name="Montmayeur A."/>
            <person name="Murphy C."/>
            <person name="Neiman D."/>
            <person name="Pearson M."/>
            <person name="Priest M."/>
            <person name="Roberts A."/>
            <person name="Saif S."/>
            <person name="Shea T."/>
            <person name="Shenoy N."/>
            <person name="Sisk P."/>
            <person name="Stolte C."/>
            <person name="Sykes S."/>
            <person name="Wortman J."/>
            <person name="Nusbaum C."/>
            <person name="Birren B."/>
        </authorList>
    </citation>
    <scope>NUCLEOTIDE SEQUENCE [LARGE SCALE GENOMIC DNA]</scope>
    <source>
        <strain evidence="3 4">M508</strain>
    </source>
</reference>
<dbReference type="HOGENOM" id="CLU_071295_0_0_11"/>
<proteinExistence type="predicted"/>
<protein>
    <recommendedName>
        <fullName evidence="2">DUF6318 domain-containing protein</fullName>
    </recommendedName>
</protein>
<dbReference type="InterPro" id="IPR046281">
    <property type="entry name" value="DUF6318"/>
</dbReference>
<dbReference type="Proteomes" id="UP000004897">
    <property type="component" value="Unassembled WGS sequence"/>
</dbReference>
<accession>G5ES50</accession>